<evidence type="ECO:0000256" key="2">
    <source>
        <dbReference type="ARBA" id="ARBA00022670"/>
    </source>
</evidence>
<evidence type="ECO:0000256" key="5">
    <source>
        <dbReference type="ARBA" id="ARBA00023049"/>
    </source>
</evidence>
<feature type="chain" id="PRO_5024286693" evidence="6">
    <location>
        <begin position="19"/>
        <end position="935"/>
    </location>
</feature>
<name>A0A5K7SDF3_9BACT</name>
<dbReference type="PANTHER" id="PTHR43690">
    <property type="entry name" value="NARDILYSIN"/>
    <property type="match status" value="1"/>
</dbReference>
<feature type="domain" description="Peptidase M16 C-terminal" evidence="8">
    <location>
        <begin position="695"/>
        <end position="864"/>
    </location>
</feature>
<keyword evidence="10" id="KW-1185">Reference proteome</keyword>
<reference evidence="9" key="1">
    <citation type="journal article" date="2020" name="Int. J. Syst. Evol. Microbiol.">
        <title>Aquipluma nitroreducens gen. nov. sp. nov., a novel facultatively anaerobic bacterium isolated from a freshwater lake.</title>
        <authorList>
            <person name="Watanabe M."/>
            <person name="Kojima H."/>
            <person name="Fukui M."/>
        </authorList>
    </citation>
    <scope>NUCLEOTIDE SEQUENCE</scope>
    <source>
        <strain evidence="9">MeG22</strain>
    </source>
</reference>
<evidence type="ECO:0000313" key="9">
    <source>
        <dbReference type="EMBL" id="BBE19600.1"/>
    </source>
</evidence>
<comment type="similarity">
    <text evidence="1">Belongs to the peptidase M16 family.</text>
</comment>
<gene>
    <name evidence="9" type="ORF">AQPE_3786</name>
</gene>
<dbReference type="InterPro" id="IPR011249">
    <property type="entry name" value="Metalloenz_LuxS/M16"/>
</dbReference>
<dbReference type="InterPro" id="IPR050626">
    <property type="entry name" value="Peptidase_M16"/>
</dbReference>
<keyword evidence="6" id="KW-0732">Signal</keyword>
<dbReference type="InterPro" id="IPR007863">
    <property type="entry name" value="Peptidase_M16_C"/>
</dbReference>
<proteinExistence type="inferred from homology"/>
<evidence type="ECO:0000256" key="6">
    <source>
        <dbReference type="SAM" id="SignalP"/>
    </source>
</evidence>
<keyword evidence="3" id="KW-0378">Hydrolase</keyword>
<feature type="signal peptide" evidence="6">
    <location>
        <begin position="1"/>
        <end position="18"/>
    </location>
</feature>
<feature type="domain" description="Peptidase M16 C-terminal" evidence="8">
    <location>
        <begin position="208"/>
        <end position="386"/>
    </location>
</feature>
<dbReference type="Gene3D" id="3.30.830.10">
    <property type="entry name" value="Metalloenzyme, LuxS/M16 peptidase-like"/>
    <property type="match status" value="4"/>
</dbReference>
<evidence type="ECO:0000256" key="3">
    <source>
        <dbReference type="ARBA" id="ARBA00022801"/>
    </source>
</evidence>
<dbReference type="PANTHER" id="PTHR43690:SF34">
    <property type="entry name" value="ZINC PROTEASE PQQL-LIKE"/>
    <property type="match status" value="1"/>
</dbReference>
<dbReference type="Pfam" id="PF05193">
    <property type="entry name" value="Peptidase_M16_C"/>
    <property type="match status" value="2"/>
</dbReference>
<dbReference type="GO" id="GO:0008237">
    <property type="term" value="F:metallopeptidase activity"/>
    <property type="evidence" value="ECO:0007669"/>
    <property type="project" value="UniProtKB-KW"/>
</dbReference>
<dbReference type="KEGG" id="anf:AQPE_3786"/>
<feature type="domain" description="Peptidase M16 N-terminal" evidence="7">
    <location>
        <begin position="49"/>
        <end position="169"/>
    </location>
</feature>
<dbReference type="Pfam" id="PF00675">
    <property type="entry name" value="Peptidase_M16"/>
    <property type="match status" value="1"/>
</dbReference>
<dbReference type="GO" id="GO:0006508">
    <property type="term" value="P:proteolysis"/>
    <property type="evidence" value="ECO:0007669"/>
    <property type="project" value="UniProtKB-KW"/>
</dbReference>
<dbReference type="EMBL" id="AP018694">
    <property type="protein sequence ID" value="BBE19600.1"/>
    <property type="molecule type" value="Genomic_DNA"/>
</dbReference>
<evidence type="ECO:0000259" key="8">
    <source>
        <dbReference type="Pfam" id="PF05193"/>
    </source>
</evidence>
<organism evidence="9 10">
    <name type="scientific">Aquipluma nitroreducens</name>
    <dbReference type="NCBI Taxonomy" id="2010828"/>
    <lineage>
        <taxon>Bacteria</taxon>
        <taxon>Pseudomonadati</taxon>
        <taxon>Bacteroidota</taxon>
        <taxon>Bacteroidia</taxon>
        <taxon>Marinilabiliales</taxon>
        <taxon>Prolixibacteraceae</taxon>
        <taxon>Aquipluma</taxon>
    </lineage>
</organism>
<evidence type="ECO:0000313" key="10">
    <source>
        <dbReference type="Proteomes" id="UP001193389"/>
    </source>
</evidence>
<evidence type="ECO:0000259" key="7">
    <source>
        <dbReference type="Pfam" id="PF00675"/>
    </source>
</evidence>
<dbReference type="InterPro" id="IPR011765">
    <property type="entry name" value="Pept_M16_N"/>
</dbReference>
<evidence type="ECO:0000256" key="1">
    <source>
        <dbReference type="ARBA" id="ARBA00007261"/>
    </source>
</evidence>
<dbReference type="AlphaFoldDB" id="A0A5K7SDF3"/>
<dbReference type="GO" id="GO:0046872">
    <property type="term" value="F:metal ion binding"/>
    <property type="evidence" value="ECO:0007669"/>
    <property type="project" value="InterPro"/>
</dbReference>
<keyword evidence="2 9" id="KW-0645">Protease</keyword>
<evidence type="ECO:0000256" key="4">
    <source>
        <dbReference type="ARBA" id="ARBA00022833"/>
    </source>
</evidence>
<keyword evidence="4" id="KW-0862">Zinc</keyword>
<accession>A0A5K7SDF3</accession>
<dbReference type="SUPFAM" id="SSF63411">
    <property type="entry name" value="LuxS/MPP-like metallohydrolase"/>
    <property type="match status" value="4"/>
</dbReference>
<protein>
    <submittedName>
        <fullName evidence="9">Zinc protease pqqL</fullName>
    </submittedName>
</protein>
<dbReference type="Proteomes" id="UP001193389">
    <property type="component" value="Chromosome"/>
</dbReference>
<dbReference type="RefSeq" id="WP_318347831.1">
    <property type="nucleotide sequence ID" value="NZ_AP018694.1"/>
</dbReference>
<sequence>MRKTLTVIWILAATLCFGQPQIKLSDPLPTDPKVTKGVLANGMTYYVRANSTPKNRADLYLVVRAGSVEEDDNQMGLAHFAEHLAFNGTKNFPKHELINYLESIGMEFGPEINAYTSFDETVYMIKVPLDSTTFMNKGLQVLYDWASQVTDADDEIEKERGVIHEEWRGGRDADERMMQKWLPVFLHDSKYADRLPIGKMEIVDHFAPELLRKFRKDWYRPDLEAVVVVGDFDQQVMVKQITEMFSKIPAVKNPRKKNEYDVPNHKETLVSVVTDKEAQYAVAQIFYKHPLEKSKTVGDYRKGIVEGLYNAMINDRLAELTQNENPPFLMANSGYGALFGPKSVYNSVAVCQNGKIEVGIKTVLTENERVLKFGFTQSELDRQKAAMMTSMENAFNEREKQKSEAYAEEYKRNFLTTEEPFPGIENEYKYYQAFIPEIKLEEVNALAAKWITKENRVVILTAPEIEGVSVPTEADIRKYLNEVEQTPIKPYVDNVTDKPLIPKEPTAGSIASIRKIDQVDAEEWTLSNGAKVIVKSTDFKDDEILFSAYSLGGSSLYGQKDDVSAEMAPSILALSGLGDFDKVSLDKLLSGKAVAINPYISDLREGFGGGSSVKDAETLFQLICMYFVGQRTDQSAFNSFMSRTAGALENKKTSPEAAFQDTLQVVSANYSPRKRPMTAEILKEADLSRITEINHERFSDASDFKFFFVGKIDKEALKQLVVKYLASIPSTHKNENWKDDGIKEPSGIVEKTVYKGQDAKSMQYLVFHGNYEYSRRNNLLINALSKILTTRLLEVIREDKSSVYYIDANPSVERFPEAKYSMAINYGADPAKLAELKEAVFAQIKDIATNGPSAIDLQKAKEKLLRERETNLRENKYWLSVLSTTWFNSDADFSQFGDYENIVNSFTVEDIKAAANKWFDFKNYYGVALKPEAAK</sequence>
<keyword evidence="5" id="KW-0482">Metalloprotease</keyword>